<proteinExistence type="predicted"/>
<dbReference type="PROSITE" id="PS50082">
    <property type="entry name" value="WD_REPEATS_2"/>
    <property type="match status" value="3"/>
</dbReference>
<dbReference type="Pfam" id="PF24883">
    <property type="entry name" value="NPHP3_N"/>
    <property type="match status" value="1"/>
</dbReference>
<dbReference type="InterPro" id="IPR019775">
    <property type="entry name" value="WD40_repeat_CS"/>
</dbReference>
<evidence type="ECO:0000313" key="5">
    <source>
        <dbReference type="EMBL" id="RTE70515.1"/>
    </source>
</evidence>
<feature type="repeat" description="WD" evidence="3">
    <location>
        <begin position="1205"/>
        <end position="1247"/>
    </location>
</feature>
<dbReference type="PROSITE" id="PS00678">
    <property type="entry name" value="WD_REPEATS_1"/>
    <property type="match status" value="1"/>
</dbReference>
<evidence type="ECO:0000256" key="2">
    <source>
        <dbReference type="ARBA" id="ARBA00022737"/>
    </source>
</evidence>
<dbReference type="SMART" id="SM00320">
    <property type="entry name" value="WD40"/>
    <property type="match status" value="9"/>
</dbReference>
<evidence type="ECO:0000256" key="3">
    <source>
        <dbReference type="PROSITE-ProRule" id="PRU00221"/>
    </source>
</evidence>
<dbReference type="InterPro" id="IPR011047">
    <property type="entry name" value="Quinoprotein_ADH-like_sf"/>
</dbReference>
<dbReference type="Pfam" id="PF00400">
    <property type="entry name" value="WD40"/>
    <property type="match status" value="4"/>
</dbReference>
<dbReference type="PANTHER" id="PTHR19879">
    <property type="entry name" value="TRANSCRIPTION INITIATION FACTOR TFIID"/>
    <property type="match status" value="1"/>
</dbReference>
<dbReference type="Gene3D" id="2.130.10.10">
    <property type="entry name" value="YVTN repeat-like/Quinoprotein amine dehydrogenase"/>
    <property type="match status" value="3"/>
</dbReference>
<evidence type="ECO:0000313" key="6">
    <source>
        <dbReference type="Proteomes" id="UP000287124"/>
    </source>
</evidence>
<dbReference type="InterPro" id="IPR011044">
    <property type="entry name" value="Quino_amine_DH_bsu"/>
</dbReference>
<feature type="repeat" description="WD" evidence="3">
    <location>
        <begin position="753"/>
        <end position="794"/>
    </location>
</feature>
<dbReference type="InterPro" id="IPR015943">
    <property type="entry name" value="WD40/YVTN_repeat-like_dom_sf"/>
</dbReference>
<keyword evidence="2" id="KW-0677">Repeat</keyword>
<comment type="caution">
    <text evidence="5">The sequence shown here is derived from an EMBL/GenBank/DDBJ whole genome shotgun (WGS) entry which is preliminary data.</text>
</comment>
<dbReference type="EMBL" id="MIKF01000450">
    <property type="protein sequence ID" value="RTE70515.1"/>
    <property type="molecule type" value="Genomic_DNA"/>
</dbReference>
<dbReference type="PROSITE" id="PS50294">
    <property type="entry name" value="WD_REPEATS_REGION"/>
    <property type="match status" value="2"/>
</dbReference>
<dbReference type="InterPro" id="IPR027417">
    <property type="entry name" value="P-loop_NTPase"/>
</dbReference>
<keyword evidence="1 3" id="KW-0853">WD repeat</keyword>
<reference evidence="5 6" key="1">
    <citation type="submission" date="2017-06" db="EMBL/GenBank/DDBJ databases">
        <title>Comparative genomic analysis of Ambrosia Fusariam Clade fungi.</title>
        <authorList>
            <person name="Stajich J.E."/>
            <person name="Carrillo J."/>
            <person name="Kijimoto T."/>
            <person name="Eskalen A."/>
            <person name="O'Donnell K."/>
            <person name="Kasson M."/>
        </authorList>
    </citation>
    <scope>NUCLEOTIDE SEQUENCE [LARGE SCALE GENOMIC DNA]</scope>
    <source>
        <strain evidence="5 6">UCR1854</strain>
    </source>
</reference>
<dbReference type="PANTHER" id="PTHR19879:SF9">
    <property type="entry name" value="TRANSCRIPTION INITIATION FACTOR TFIID SUBUNIT 5"/>
    <property type="match status" value="1"/>
</dbReference>
<dbReference type="CDD" id="cd00200">
    <property type="entry name" value="WD40"/>
    <property type="match status" value="1"/>
</dbReference>
<evidence type="ECO:0000256" key="1">
    <source>
        <dbReference type="ARBA" id="ARBA00022574"/>
    </source>
</evidence>
<keyword evidence="6" id="KW-1185">Reference proteome</keyword>
<dbReference type="SUPFAM" id="SSF50969">
    <property type="entry name" value="YVTN repeat-like/Quinoprotein amine dehydrogenase"/>
    <property type="match status" value="1"/>
</dbReference>
<feature type="domain" description="Nephrocystin 3-like N-terminal" evidence="4">
    <location>
        <begin position="61"/>
        <end position="241"/>
    </location>
</feature>
<name>A0A430L4D1_9HYPO</name>
<accession>A0A430L4D1</accession>
<protein>
    <recommendedName>
        <fullName evidence="4">Nephrocystin 3-like N-terminal domain-containing protein</fullName>
    </recommendedName>
</protein>
<feature type="repeat" description="WD" evidence="3">
    <location>
        <begin position="975"/>
        <end position="1006"/>
    </location>
</feature>
<dbReference type="InterPro" id="IPR056884">
    <property type="entry name" value="NPHP3-like_N"/>
</dbReference>
<dbReference type="Proteomes" id="UP000287124">
    <property type="component" value="Unassembled WGS sequence"/>
</dbReference>
<dbReference type="SUPFAM" id="SSF50998">
    <property type="entry name" value="Quinoprotein alcohol dehydrogenase-like"/>
    <property type="match status" value="1"/>
</dbReference>
<sequence length="1373" mass="153770">MAAFVPNHVETNNNKAGIGSIQVNAPFIGGTAAPEMERTRVRNELLAKIGPPKVEPRPVQGTCEWILTDDKFQSWRASSVAHLLWISGRPGKGKSHLAAFLGEQLSHRTAESSSSPLILKFSCKNTDMRWSTSLAVHLNILHQILKSRRFDVALHEDTASILNDTHTTLNTHLPREDLWGIIKGFINRETNIRDDLTYFILDGLDECDAESIEDLSKKLQHLCSADSRRGRPHFKAVLLSRPLADISNRELWIDLDDDGQYGEQILHEIRLFIDDEMRPVLGTRGVELENLKLILSERSNKTFLWVALALKLLKSHGNDLEGIMTGRGQDDTLDRLLPVGLPSIYNRMLLEALGGKYDSQGNFDPKLCAEIIQFICVALRPLTMAELQDTANPSSDIPTILRHCRHILVQSTEEVIQEGIGKDDEEFGGIIERKAHEKTFQLVHLSLKQYLQQPPRFTVPAPLGILLWPSLSRTVDTLRTAAYSLYYLDQILFAAVLLSLNGLLKRYPAIGFVLVTLFAPELSKPWVQKRSRVLETLLRAFECLLGFCVYGIFAASEQRSHAKLFLRTITFLMDKKDGLQMEKCSNLSQPGVLSARKPMSVDTELTPFGQYASCFWADHLCRLREVDQTPWDEAFYAGLPLQFLKRHFLNWLRNLSLQNKLRDGTTSIRRLIQTFEIQHGETLQLKLFLKDAERFMLRFVPIIERAPFQVYGSALAFCPNNSIVRSTFWNLVLPFAQKIKAAQDNWSPILQVLEGHPCQATSVMFSSDGRLIASASGDDTVYLWDTETGRLKRVQRVENGQLRCIAFSHSGNLIASGSQRDEHEHKDLIWIWDQQTGVPVRSIETGRSDTDTIACSPDSNFLAAANSTSIQIWDLETEKLLREIPDKISRQISSMAFSLDGYLIASALGQVMIWNIKTGQLECTTEPEYFPNDKPLRLEQMARLDSLAFSTDGSATSHGAVQLWDRETGEPSKALLKHSWTMNTVAFSPDGKIVASGHDFSIRLWDSATSCPWPEQPLGLEDDRDSLTSMIISSDMKTLATLSNGYTMTFWTLRAGTLVPLGGRLPDVSTFALSPRGDVLAFSLLRDDNGTVRLWDVAESKEANVFNRNDGQVMAMCFSSDGDTLTLFSRDSVHQLNPATGASRQLLKSPPGSNFFVFSSNSVLHCPWFAFCPKTGSIISTTGRDSEQAIEIWNLASASDSRVRLEGHTEGIFRITFSPDGEKVIATFMRGEAVQVWDTATGRLHAKIENGVRGVTAMTLSPDNSLLILSRFGGTLEIWNLNDSTLKETYSFTEGFSKLALSECGNYLTTERGIIELGHNGSQRGVYVDGEWIVRGQERFLWLPPDMRAKHAILVDGLLILGCDSEDVKLVQF</sequence>
<organism evidence="5 6">
    <name type="scientific">Fusarium euwallaceae</name>
    <dbReference type="NCBI Taxonomy" id="1147111"/>
    <lineage>
        <taxon>Eukaryota</taxon>
        <taxon>Fungi</taxon>
        <taxon>Dikarya</taxon>
        <taxon>Ascomycota</taxon>
        <taxon>Pezizomycotina</taxon>
        <taxon>Sordariomycetes</taxon>
        <taxon>Hypocreomycetidae</taxon>
        <taxon>Hypocreales</taxon>
        <taxon>Nectriaceae</taxon>
        <taxon>Fusarium</taxon>
        <taxon>Fusarium solani species complex</taxon>
    </lineage>
</organism>
<dbReference type="Gene3D" id="3.40.50.300">
    <property type="entry name" value="P-loop containing nucleotide triphosphate hydrolases"/>
    <property type="match status" value="1"/>
</dbReference>
<gene>
    <name evidence="5" type="ORF">BHE90_015090</name>
</gene>
<evidence type="ECO:0000259" key="4">
    <source>
        <dbReference type="Pfam" id="PF24883"/>
    </source>
</evidence>
<dbReference type="InterPro" id="IPR001680">
    <property type="entry name" value="WD40_rpt"/>
</dbReference>